<gene>
    <name evidence="2" type="ORF">BGZ65_010346</name>
</gene>
<organism evidence="2 3">
    <name type="scientific">Modicella reniformis</name>
    <dbReference type="NCBI Taxonomy" id="1440133"/>
    <lineage>
        <taxon>Eukaryota</taxon>
        <taxon>Fungi</taxon>
        <taxon>Fungi incertae sedis</taxon>
        <taxon>Mucoromycota</taxon>
        <taxon>Mortierellomycotina</taxon>
        <taxon>Mortierellomycetes</taxon>
        <taxon>Mortierellales</taxon>
        <taxon>Mortierellaceae</taxon>
        <taxon>Modicella</taxon>
    </lineage>
</organism>
<protein>
    <submittedName>
        <fullName evidence="2">Uncharacterized protein</fullName>
    </submittedName>
</protein>
<feature type="compositionally biased region" description="Basic and acidic residues" evidence="1">
    <location>
        <begin position="40"/>
        <end position="50"/>
    </location>
</feature>
<comment type="caution">
    <text evidence="2">The sequence shown here is derived from an EMBL/GenBank/DDBJ whole genome shotgun (WGS) entry which is preliminary data.</text>
</comment>
<reference evidence="2" key="1">
    <citation type="journal article" date="2020" name="Fungal Divers.">
        <title>Resolving the Mortierellaceae phylogeny through synthesis of multi-gene phylogenetics and phylogenomics.</title>
        <authorList>
            <person name="Vandepol N."/>
            <person name="Liber J."/>
            <person name="Desiro A."/>
            <person name="Na H."/>
            <person name="Kennedy M."/>
            <person name="Barry K."/>
            <person name="Grigoriev I.V."/>
            <person name="Miller A.N."/>
            <person name="O'Donnell K."/>
            <person name="Stajich J.E."/>
            <person name="Bonito G."/>
        </authorList>
    </citation>
    <scope>NUCLEOTIDE SEQUENCE</scope>
    <source>
        <strain evidence="2">MES-2147</strain>
    </source>
</reference>
<dbReference type="AlphaFoldDB" id="A0A9P6SRN1"/>
<feature type="compositionally biased region" description="Acidic residues" evidence="1">
    <location>
        <begin position="7"/>
        <end position="39"/>
    </location>
</feature>
<feature type="non-terminal residue" evidence="2">
    <location>
        <position position="1"/>
    </location>
</feature>
<evidence type="ECO:0000313" key="2">
    <source>
        <dbReference type="EMBL" id="KAF9994053.1"/>
    </source>
</evidence>
<sequence>LRLPVNAEDDDERDDDERDDDEREDEDNDVCDGEGEGEDNLGREGDDIDRFVNGGDSETEPKNSKHT</sequence>
<accession>A0A9P6SRN1</accession>
<feature type="region of interest" description="Disordered" evidence="1">
    <location>
        <begin position="1"/>
        <end position="67"/>
    </location>
</feature>
<proteinExistence type="predicted"/>
<feature type="non-terminal residue" evidence="2">
    <location>
        <position position="67"/>
    </location>
</feature>
<dbReference type="Proteomes" id="UP000749646">
    <property type="component" value="Unassembled WGS sequence"/>
</dbReference>
<name>A0A9P6SRN1_9FUNG</name>
<evidence type="ECO:0000313" key="3">
    <source>
        <dbReference type="Proteomes" id="UP000749646"/>
    </source>
</evidence>
<evidence type="ECO:0000256" key="1">
    <source>
        <dbReference type="SAM" id="MobiDB-lite"/>
    </source>
</evidence>
<dbReference type="EMBL" id="JAAAHW010001672">
    <property type="protein sequence ID" value="KAF9994053.1"/>
    <property type="molecule type" value="Genomic_DNA"/>
</dbReference>
<keyword evidence="3" id="KW-1185">Reference proteome</keyword>